<comment type="caution">
    <text evidence="2">The sequence shown here is derived from an EMBL/GenBank/DDBJ whole genome shotgun (WGS) entry which is preliminary data.</text>
</comment>
<dbReference type="EMBL" id="AJYC02000365">
    <property type="protein sequence ID" value="EKT76307.1"/>
    <property type="molecule type" value="Genomic_DNA"/>
</dbReference>
<dbReference type="Proteomes" id="UP000005951">
    <property type="component" value="Unassembled WGS sequence"/>
</dbReference>
<name>K8XD94_RHOOP</name>
<sequence>TTDITFGTTVSGRPPHIPGIETMIGLFINTIPVRITLHPTDTLTTLLHHTHTTHTQLLDHHHLPLTHIPNPHATTFDTITVHENYPHHTTPPTDLTITTTSATDATHYPLALAATTTDTTLHL</sequence>
<dbReference type="RefSeq" id="WP_005265610.1">
    <property type="nucleotide sequence ID" value="NZ_AJYC02000365.1"/>
</dbReference>
<evidence type="ECO:0000259" key="1">
    <source>
        <dbReference type="Pfam" id="PF00668"/>
    </source>
</evidence>
<dbReference type="GO" id="GO:0031177">
    <property type="term" value="F:phosphopantetheine binding"/>
    <property type="evidence" value="ECO:0007669"/>
    <property type="project" value="TreeGrafter"/>
</dbReference>
<dbReference type="GO" id="GO:0008610">
    <property type="term" value="P:lipid biosynthetic process"/>
    <property type="evidence" value="ECO:0007669"/>
    <property type="project" value="UniProtKB-ARBA"/>
</dbReference>
<accession>K8XD94</accession>
<organism evidence="2 3">
    <name type="scientific">Rhodococcus opacus M213</name>
    <dbReference type="NCBI Taxonomy" id="1129896"/>
    <lineage>
        <taxon>Bacteria</taxon>
        <taxon>Bacillati</taxon>
        <taxon>Actinomycetota</taxon>
        <taxon>Actinomycetes</taxon>
        <taxon>Mycobacteriales</taxon>
        <taxon>Nocardiaceae</taxon>
        <taxon>Rhodococcus</taxon>
    </lineage>
</organism>
<dbReference type="SUPFAM" id="SSF52777">
    <property type="entry name" value="CoA-dependent acyltransferases"/>
    <property type="match status" value="1"/>
</dbReference>
<dbReference type="GO" id="GO:0003824">
    <property type="term" value="F:catalytic activity"/>
    <property type="evidence" value="ECO:0007669"/>
    <property type="project" value="InterPro"/>
</dbReference>
<reference evidence="2 3" key="1">
    <citation type="journal article" date="2013" name="Genome Announc.">
        <title>Draft Genome Sequence of Rhodococcus opacus Strain M213 Shows a Diverse Catabolic Potential.</title>
        <authorList>
            <person name="Pathak A."/>
            <person name="Green S.J."/>
            <person name="Ogram A."/>
            <person name="Chauhan A."/>
        </authorList>
    </citation>
    <scope>NUCLEOTIDE SEQUENCE [LARGE SCALE GENOMIC DNA]</scope>
    <source>
        <strain evidence="2 3">M213</strain>
    </source>
</reference>
<dbReference type="GO" id="GO:0005737">
    <property type="term" value="C:cytoplasm"/>
    <property type="evidence" value="ECO:0007669"/>
    <property type="project" value="TreeGrafter"/>
</dbReference>
<dbReference type="InterPro" id="IPR023213">
    <property type="entry name" value="CAT-like_dom_sf"/>
</dbReference>
<dbReference type="PANTHER" id="PTHR45527:SF1">
    <property type="entry name" value="FATTY ACID SYNTHASE"/>
    <property type="match status" value="1"/>
</dbReference>
<feature type="non-terminal residue" evidence="2">
    <location>
        <position position="123"/>
    </location>
</feature>
<gene>
    <name evidence="2" type="ORF">WSS_A43420</name>
</gene>
<feature type="domain" description="Condensation" evidence="1">
    <location>
        <begin position="2"/>
        <end position="122"/>
    </location>
</feature>
<proteinExistence type="predicted"/>
<feature type="non-terminal residue" evidence="2">
    <location>
        <position position="1"/>
    </location>
</feature>
<dbReference type="AlphaFoldDB" id="K8XD94"/>
<dbReference type="InterPro" id="IPR001242">
    <property type="entry name" value="Condensation_dom"/>
</dbReference>
<dbReference type="GO" id="GO:0044550">
    <property type="term" value="P:secondary metabolite biosynthetic process"/>
    <property type="evidence" value="ECO:0007669"/>
    <property type="project" value="TreeGrafter"/>
</dbReference>
<dbReference type="PANTHER" id="PTHR45527">
    <property type="entry name" value="NONRIBOSOMAL PEPTIDE SYNTHETASE"/>
    <property type="match status" value="1"/>
</dbReference>
<dbReference type="Gene3D" id="3.30.559.30">
    <property type="entry name" value="Nonribosomal peptide synthetase, condensation domain"/>
    <property type="match status" value="1"/>
</dbReference>
<dbReference type="Pfam" id="PF00668">
    <property type="entry name" value="Condensation"/>
    <property type="match status" value="1"/>
</dbReference>
<evidence type="ECO:0000313" key="2">
    <source>
        <dbReference type="EMBL" id="EKT76307.1"/>
    </source>
</evidence>
<dbReference type="Gene3D" id="3.30.559.10">
    <property type="entry name" value="Chloramphenicol acetyltransferase-like domain"/>
    <property type="match status" value="1"/>
</dbReference>
<protein>
    <submittedName>
        <fullName evidence="2">Non-ribosomal peptide synthetase</fullName>
    </submittedName>
</protein>
<evidence type="ECO:0000313" key="3">
    <source>
        <dbReference type="Proteomes" id="UP000005951"/>
    </source>
</evidence>
<dbReference type="GO" id="GO:0043041">
    <property type="term" value="P:amino acid activation for nonribosomal peptide biosynthetic process"/>
    <property type="evidence" value="ECO:0007669"/>
    <property type="project" value="TreeGrafter"/>
</dbReference>